<organism evidence="1 2">
    <name type="scientific">Acrodontium crateriforme</name>
    <dbReference type="NCBI Taxonomy" id="150365"/>
    <lineage>
        <taxon>Eukaryota</taxon>
        <taxon>Fungi</taxon>
        <taxon>Dikarya</taxon>
        <taxon>Ascomycota</taxon>
        <taxon>Pezizomycotina</taxon>
        <taxon>Dothideomycetes</taxon>
        <taxon>Dothideomycetidae</taxon>
        <taxon>Mycosphaerellales</taxon>
        <taxon>Teratosphaeriaceae</taxon>
        <taxon>Acrodontium</taxon>
    </lineage>
</organism>
<proteinExistence type="predicted"/>
<protein>
    <submittedName>
        <fullName evidence="1">Uncharacterized protein</fullName>
    </submittedName>
</protein>
<evidence type="ECO:0000313" key="2">
    <source>
        <dbReference type="Proteomes" id="UP001303373"/>
    </source>
</evidence>
<gene>
    <name evidence="1" type="ORF">R9X50_00407500</name>
</gene>
<dbReference type="AlphaFoldDB" id="A0AAQ3M6W9"/>
<dbReference type="EMBL" id="CP138584">
    <property type="protein sequence ID" value="WPH01238.1"/>
    <property type="molecule type" value="Genomic_DNA"/>
</dbReference>
<keyword evidence="2" id="KW-1185">Reference proteome</keyword>
<reference evidence="1 2" key="1">
    <citation type="submission" date="2023-11" db="EMBL/GenBank/DDBJ databases">
        <title>An acidophilic fungus is an integral part of prey digestion in a carnivorous sundew plant.</title>
        <authorList>
            <person name="Tsai I.J."/>
        </authorList>
    </citation>
    <scope>NUCLEOTIDE SEQUENCE [LARGE SCALE GENOMIC DNA]</scope>
    <source>
        <strain evidence="1">169a</strain>
    </source>
</reference>
<dbReference type="Proteomes" id="UP001303373">
    <property type="component" value="Chromosome 5"/>
</dbReference>
<evidence type="ECO:0000313" key="1">
    <source>
        <dbReference type="EMBL" id="WPH01238.1"/>
    </source>
</evidence>
<accession>A0AAQ3M6W9</accession>
<name>A0AAQ3M6W9_9PEZI</name>
<sequence length="220" mass="24869">MSTCEPANIRASIDLEGVYWTRDLKVGENVVQFLKAGLPYVSATGLKLVKDNILEQPAIKELLRSTFERSLFSYFRGYGHLQGQAYTISRSYKHEPFGGCLAIQLWMRDSEAIFHHKSHKVRLPAKPSANGLLEVSQENIKDPIESQHVIMPDGGWAIVDPRCVFTIEKGFVIIAVFAIEALISTWKSHMVYPDTPDIRKLMEEMEDQSIGFNIKLNASQ</sequence>